<feature type="region of interest" description="Disordered" evidence="1">
    <location>
        <begin position="50"/>
        <end position="75"/>
    </location>
</feature>
<gene>
    <name evidence="3" type="primary">LOC103701385</name>
</gene>
<dbReference type="RefSeq" id="XP_017696870.2">
    <property type="nucleotide sequence ID" value="XM_017841381.3"/>
</dbReference>
<reference evidence="3" key="2">
    <citation type="submission" date="2025-08" db="UniProtKB">
        <authorList>
            <consortium name="RefSeq"/>
        </authorList>
    </citation>
    <scope>IDENTIFICATION</scope>
    <source>
        <tissue evidence="3">Young leaves</tissue>
    </source>
</reference>
<feature type="region of interest" description="Disordered" evidence="1">
    <location>
        <begin position="572"/>
        <end position="594"/>
    </location>
</feature>
<feature type="region of interest" description="Disordered" evidence="1">
    <location>
        <begin position="477"/>
        <end position="509"/>
    </location>
</feature>
<reference evidence="2" key="1">
    <citation type="journal article" date="2019" name="Nat. Commun.">
        <title>Genome-wide association mapping of date palm fruit traits.</title>
        <authorList>
            <person name="Hazzouri K.M."/>
            <person name="Gros-Balthazard M."/>
            <person name="Flowers J.M."/>
            <person name="Copetti D."/>
            <person name="Lemansour A."/>
            <person name="Lebrun M."/>
            <person name="Masmoudi K."/>
            <person name="Ferrand S."/>
            <person name="Dhar M.I."/>
            <person name="Fresquez Z.A."/>
            <person name="Rosas U."/>
            <person name="Zhang J."/>
            <person name="Talag J."/>
            <person name="Lee S."/>
            <person name="Kudrna D."/>
            <person name="Powell R.F."/>
            <person name="Leitch I.J."/>
            <person name="Krueger R.R."/>
            <person name="Wing R.A."/>
            <person name="Amiri K.M.A."/>
            <person name="Purugganan M.D."/>
        </authorList>
    </citation>
    <scope>NUCLEOTIDE SEQUENCE [LARGE SCALE GENOMIC DNA]</scope>
    <source>
        <strain evidence="2">cv. Khalas</strain>
    </source>
</reference>
<feature type="compositionally biased region" description="Polar residues" evidence="1">
    <location>
        <begin position="482"/>
        <end position="504"/>
    </location>
</feature>
<proteinExistence type="predicted"/>
<dbReference type="GeneID" id="103701385"/>
<organism evidence="2 3">
    <name type="scientific">Phoenix dactylifera</name>
    <name type="common">Date palm</name>
    <dbReference type="NCBI Taxonomy" id="42345"/>
    <lineage>
        <taxon>Eukaryota</taxon>
        <taxon>Viridiplantae</taxon>
        <taxon>Streptophyta</taxon>
        <taxon>Embryophyta</taxon>
        <taxon>Tracheophyta</taxon>
        <taxon>Spermatophyta</taxon>
        <taxon>Magnoliopsida</taxon>
        <taxon>Liliopsida</taxon>
        <taxon>Arecaceae</taxon>
        <taxon>Coryphoideae</taxon>
        <taxon>Phoeniceae</taxon>
        <taxon>Phoenix</taxon>
    </lineage>
</organism>
<keyword evidence="2" id="KW-1185">Reference proteome</keyword>
<evidence type="ECO:0000313" key="2">
    <source>
        <dbReference type="Proteomes" id="UP000228380"/>
    </source>
</evidence>
<name>A0A8B7MSP8_PHODC</name>
<evidence type="ECO:0000313" key="3">
    <source>
        <dbReference type="RefSeq" id="XP_017696870.2"/>
    </source>
</evidence>
<protein>
    <submittedName>
        <fullName evidence="3">Uncharacterized protein LOC103701385 isoform X1</fullName>
    </submittedName>
</protein>
<accession>A0A8B7MSP8</accession>
<sequence>MEMELDFKSMKRKELQALCKKHGLPANSTNLNMAESLASLLQKKEHKCEEMKPKGCLKGSGGSSGEDVGRARGVSKKVSFSLEEDKLEFDELQRKSDGKYSPKKRKFSCRRSDIAFRPVKALEEDEAVEVPARNTRSRSLAVMVMWSPGVEKKKGRKRMEAVCQNDEPPQVVKLLSPDKRNERKAETELSRDVPTTRTLRNRVVVVKGDEGLVRDSKPRRAQTKRTAKDKNQASIAPLFQEATIAKEVENDEVFRGKSCPKHSRGAVSAEEIYAYNGSEMVPSCEDPPLRRSKRIRALDHNLEEGKSKGDAVAKTIRPKNMRNESLQVSVTVVNKAEKQVAEETEMAPLIGEALKRSRHNVSRGNEESGLGTSLPACRELKDECVAVAGKISSKKRRKNAPNGRDLASSVPDRSMSNETAAKRVNRGNLCEHKEPPRRSTRSSSVHRILDHETNDVGIVQKNEPVKQERHIRTRRGMMKSAAPSNEIETSLQAPESQEESQMGSQPEEGLRHLRCNASEFSMPDHEISLPVGRNLLDNETNGMNKLQKQNKPELEISLLEGEKSVDDEINRGKNLQKQQRGQILGKPGSEASVPDCKTGVHAACSDTVPVTLADEKQKHEKHAEIQTVGLQVMEAKFSGYTVMEDCSSSFRGATNREDNNGGNEVAKITDELLSCNHPEVLSAAIVEGDSSVIDLNLKTPGMPVEVHDVSKMASQVDNFLLVDTSDNQERTIQLSTVVAGSDSEDMLNQQKICRNEMVNCRAAEDTTLNAQSTPDESDDVKQCCETVAKPNDPHICETAVDEGKDNSTNFSLFINSGKVGFQSGESNFQENFKDEIRQSFPNESIPLNVCSDEVRISYGEFPKGDSDGMQSGSSSNVMDSDSVEQIAKYKELSLSKLVEVSCGIKEKLQEVKEKSKTSFDGHLLAKNEEQVAIQVDSIISEEQEEALEIGLDKELSCSKVMEIRSEISDLLSQRSGHSNVEAVVQVESVRDSASQGNLNADNNDAILSLDDGGIYRKQDKVLDILQATDLKSPASTTVADNNENPVDVFHCENSNKRNEARGFGGVILPSTCPEDPSIVAATESSSWIHNEEPEAAKQEHVYDAIEAGSHIDGHSPICGFDSNGKDLSNLQTDSRIKMGSGGVARNAMLNGLSYSRRCDGISGRKIYLLDGNSPLFKDCFQETETGEHLPDNLKDFKNRGGTCGAVSSDICSHKSAPGECEVLDKFKEDLMEDNQSQLWNSFSCKVLPEQSNLELCKVELQETNETVVCGHASDDKGVASNESVFVQTILEERDVVDAGETVDMSNNQTRTLHVHQVSTDSLTKIINIDSGRSGGLRDEHAVQKARLDILDGIVGDEGELKESVGNKENTAPSNKFDGEVVHKPESASCKEMILSPEHLGSVEALCTEEGPFSYKQNVERIDQKEASKILVRKFDWRVLEGNEAFKDEDVEEKLDAKLNCINCNEVDDIFSAENVHNSGAGGTLISITPPILEYTLEKSEHGLHNSGKLPITKRAYEVLSALKSEVDEASFIMRLLIGSKDLITQDDKEISPNDALDQVGFTEIVCKNGALDEAKPYRINSGESLCYNSKNDKAALNGQFALKDHDDDNGSKYLKTLGLKLDYGCSEDADISGNRDQTGTSTSHLSCKLCKQDKEKVKATSSEGKFSSSNTAPFVGVSSESKSKDIWDAPGAKLIFLKDLFRMESEVSFVMNDNAWAAFCGSQSDEENFEHESKNSMDIMAADENKASGKREEIEAMPLLSDVLVQKEFGGQADTVENNGGLHASSEALGCENSYVVGTVSGNAYSEPVDRLGCQVSMQLDEQKKSCQEDDIIDKYEGAKPDDFCHAVLTEGNFSENYATDGHEDQERVETLNHVSPLIGGTGVDEKASILDCIELTSATRETKVQDGSLPMVQGASVLESCTESFRMKACGPFISAESEEWENTFADEVAGKTSIIEAAEIVSVEESKSKEILSLAEGVSVLPDETAKLNLTDFEIVNSCDTEVAKQFKHEENSEDFGMSMVETVDLVGLSQQDCKINSQGPVGFTGGTPADCSPVEYGIGHKSDALESEESSRYSGLDQMEEISWKLLNSRISSANKASKTGLYNTTPIKLVENSRCHSMMDGSKGKENTTVIKMDHSYKHNLDKSAITRSSRRPLQSLQK</sequence>
<evidence type="ECO:0000256" key="1">
    <source>
        <dbReference type="SAM" id="MobiDB-lite"/>
    </source>
</evidence>
<dbReference type="Proteomes" id="UP000228380">
    <property type="component" value="Chromosome 14"/>
</dbReference>
<dbReference type="OrthoDB" id="766944at2759"/>
<feature type="region of interest" description="Disordered" evidence="1">
    <location>
        <begin position="392"/>
        <end position="445"/>
    </location>
</feature>